<sequence length="534" mass="60378">MNWKTTFRLLPILMLVAGACSKVRRPMQLPDPHTFTYEGNAIEGLETDTRTDPGTITANVKDTGYRGIWDHNQPLDNEYKYKYSGGLATYTAKHRPLAIYSPEAQKTFFTYGGAAPSNNERLWHMVSYFDHKTGTVPRPTILLDKLTGDAHDNPVISIDDDGYIWIFSTAHGSWRPAYIHKSKKPYSIDSFELIRPVKMENGQEVPMDNFSYFQPWHLKYRGFLAFFSSYSDAGGTIVGPHGNPAQRTLVFATSKNGSAWSEWQTIGAIGEGHYPISTQNGEKAGVAFNYHPRKKLPEQGLNYRTNLYYMETDDFGNSWKTVGGQPLETPLTDVNSPALVKAYEADSLLVYMKDMVYDAAGNPAILYLTSRGYESGPDNDPRTWRLAKWNGEKWLHSQITTSDHNYDMGSIYTEREDRWVVMAPTLKGAQAYNPGGEVGMYVSTDQGESWQLERALTSGSAYNHTYVRKPLNAHPDFYAFWADGHAREVSKSRLYYADKQGSVYGLPEYMEDDEAKPQKLLEDPLDQTPIANEN</sequence>
<proteinExistence type="predicted"/>
<organism evidence="2 3">
    <name type="scientific">Marinoscillum furvescens DSM 4134</name>
    <dbReference type="NCBI Taxonomy" id="1122208"/>
    <lineage>
        <taxon>Bacteria</taxon>
        <taxon>Pseudomonadati</taxon>
        <taxon>Bacteroidota</taxon>
        <taxon>Cytophagia</taxon>
        <taxon>Cytophagales</taxon>
        <taxon>Reichenbachiellaceae</taxon>
        <taxon>Marinoscillum</taxon>
    </lineage>
</organism>
<name>A0A3D9L8K9_MARFU</name>
<dbReference type="Proteomes" id="UP000256779">
    <property type="component" value="Unassembled WGS sequence"/>
</dbReference>
<reference evidence="2 3" key="1">
    <citation type="submission" date="2018-07" db="EMBL/GenBank/DDBJ databases">
        <title>Genomic Encyclopedia of Type Strains, Phase IV (KMG-IV): sequencing the most valuable type-strain genomes for metagenomic binning, comparative biology and taxonomic classification.</title>
        <authorList>
            <person name="Goeker M."/>
        </authorList>
    </citation>
    <scope>NUCLEOTIDE SEQUENCE [LARGE SCALE GENOMIC DNA]</scope>
    <source>
        <strain evidence="2 3">DSM 4134</strain>
    </source>
</reference>
<dbReference type="SUPFAM" id="SSF50939">
    <property type="entry name" value="Sialidases"/>
    <property type="match status" value="1"/>
</dbReference>
<evidence type="ECO:0000313" key="2">
    <source>
        <dbReference type="EMBL" id="REE02024.1"/>
    </source>
</evidence>
<dbReference type="Gene3D" id="2.130.10.10">
    <property type="entry name" value="YVTN repeat-like/Quinoprotein amine dehydrogenase"/>
    <property type="match status" value="1"/>
</dbReference>
<dbReference type="PROSITE" id="PS51257">
    <property type="entry name" value="PROKAR_LIPOPROTEIN"/>
    <property type="match status" value="1"/>
</dbReference>
<evidence type="ECO:0000313" key="3">
    <source>
        <dbReference type="Proteomes" id="UP000256779"/>
    </source>
</evidence>
<accession>A0A3D9L8K9</accession>
<dbReference type="Pfam" id="PF15892">
    <property type="entry name" value="BNR_4"/>
    <property type="match status" value="1"/>
</dbReference>
<evidence type="ECO:0000256" key="1">
    <source>
        <dbReference type="SAM" id="MobiDB-lite"/>
    </source>
</evidence>
<keyword evidence="3" id="KW-1185">Reference proteome</keyword>
<feature type="region of interest" description="Disordered" evidence="1">
    <location>
        <begin position="514"/>
        <end position="534"/>
    </location>
</feature>
<dbReference type="InterPro" id="IPR015943">
    <property type="entry name" value="WD40/YVTN_repeat-like_dom_sf"/>
</dbReference>
<protein>
    <submittedName>
        <fullName evidence="2">Putative BNR repeat neuraminidase</fullName>
    </submittedName>
</protein>
<dbReference type="AlphaFoldDB" id="A0A3D9L8K9"/>
<dbReference type="EMBL" id="QREG01000002">
    <property type="protein sequence ID" value="REE02024.1"/>
    <property type="molecule type" value="Genomic_DNA"/>
</dbReference>
<comment type="caution">
    <text evidence="2">The sequence shown here is derived from an EMBL/GenBank/DDBJ whole genome shotgun (WGS) entry which is preliminary data.</text>
</comment>
<dbReference type="RefSeq" id="WP_221409433.1">
    <property type="nucleotide sequence ID" value="NZ_QREG01000002.1"/>
</dbReference>
<dbReference type="InterPro" id="IPR036278">
    <property type="entry name" value="Sialidase_sf"/>
</dbReference>
<gene>
    <name evidence="2" type="ORF">C7460_10242</name>
</gene>